<proteinExistence type="predicted"/>
<dbReference type="EMBL" id="JAUJRV010000001">
    <property type="protein sequence ID" value="MDN7793667.1"/>
    <property type="molecule type" value="Genomic_DNA"/>
</dbReference>
<gene>
    <name evidence="2" type="ORF">QZM33_01700</name>
</gene>
<protein>
    <submittedName>
        <fullName evidence="2">Uncharacterized protein</fullName>
    </submittedName>
</protein>
<sequence>MNRAGGRAEALDDVDGHAAARCRLGGHAASPLQQTPIGSDRRIATIR</sequence>
<evidence type="ECO:0000313" key="3">
    <source>
        <dbReference type="Proteomes" id="UP001171620"/>
    </source>
</evidence>
<feature type="region of interest" description="Disordered" evidence="1">
    <location>
        <begin position="25"/>
        <end position="47"/>
    </location>
</feature>
<dbReference type="RefSeq" id="WP_155416571.1">
    <property type="nucleotide sequence ID" value="NZ_JZUR01000016.1"/>
</dbReference>
<accession>A0AAW7SUS2</accession>
<evidence type="ECO:0000256" key="1">
    <source>
        <dbReference type="SAM" id="MobiDB-lite"/>
    </source>
</evidence>
<evidence type="ECO:0000313" key="2">
    <source>
        <dbReference type="EMBL" id="MDN7793667.1"/>
    </source>
</evidence>
<dbReference type="Proteomes" id="UP001171620">
    <property type="component" value="Unassembled WGS sequence"/>
</dbReference>
<name>A0AAW7SUS2_BURVI</name>
<dbReference type="AlphaFoldDB" id="A0AAW7SUS2"/>
<comment type="caution">
    <text evidence="2">The sequence shown here is derived from an EMBL/GenBank/DDBJ whole genome shotgun (WGS) entry which is preliminary data.</text>
</comment>
<reference evidence="2" key="1">
    <citation type="submission" date="2023-07" db="EMBL/GenBank/DDBJ databases">
        <title>A collection of bacterial strains from the Burkholderia cepacia Research Laboratory and Repository.</title>
        <authorList>
            <person name="Lipuma J."/>
            <person name="Spilker T."/>
            <person name="Caverly L."/>
        </authorList>
    </citation>
    <scope>NUCLEOTIDE SEQUENCE</scope>
    <source>
        <strain evidence="2">AU44268</strain>
    </source>
</reference>
<organism evidence="2 3">
    <name type="scientific">Burkholderia vietnamiensis</name>
    <dbReference type="NCBI Taxonomy" id="60552"/>
    <lineage>
        <taxon>Bacteria</taxon>
        <taxon>Pseudomonadati</taxon>
        <taxon>Pseudomonadota</taxon>
        <taxon>Betaproteobacteria</taxon>
        <taxon>Burkholderiales</taxon>
        <taxon>Burkholderiaceae</taxon>
        <taxon>Burkholderia</taxon>
        <taxon>Burkholderia cepacia complex</taxon>
    </lineage>
</organism>